<dbReference type="GO" id="GO:0048477">
    <property type="term" value="P:oogenesis"/>
    <property type="evidence" value="ECO:0007669"/>
    <property type="project" value="TreeGrafter"/>
</dbReference>
<feature type="region of interest" description="Disordered" evidence="1">
    <location>
        <begin position="167"/>
        <end position="190"/>
    </location>
</feature>
<evidence type="ECO:0000313" key="3">
    <source>
        <dbReference type="EMBL" id="KAK2832373.1"/>
    </source>
</evidence>
<dbReference type="GO" id="GO:0007283">
    <property type="term" value="P:spermatogenesis"/>
    <property type="evidence" value="ECO:0007669"/>
    <property type="project" value="TreeGrafter"/>
</dbReference>
<dbReference type="EMBL" id="JAVHJS010000016">
    <property type="protein sequence ID" value="KAK2832373.1"/>
    <property type="molecule type" value="Genomic_DNA"/>
</dbReference>
<evidence type="ECO:0000256" key="1">
    <source>
        <dbReference type="SAM" id="MobiDB-lite"/>
    </source>
</evidence>
<dbReference type="Proteomes" id="UP001187315">
    <property type="component" value="Unassembled WGS sequence"/>
</dbReference>
<dbReference type="InterPro" id="IPR033537">
    <property type="entry name" value="Stra8"/>
</dbReference>
<protein>
    <recommendedName>
        <fullName evidence="2">STRA8 bHLH domain-containing protein</fullName>
    </recommendedName>
</protein>
<reference evidence="3" key="1">
    <citation type="submission" date="2023-08" db="EMBL/GenBank/DDBJ databases">
        <title>Pelteobagrus vachellii genome.</title>
        <authorList>
            <person name="Liu H."/>
        </authorList>
    </citation>
    <scope>NUCLEOTIDE SEQUENCE</scope>
    <source>
        <strain evidence="3">PRFRI_2022a</strain>
        <tissue evidence="3">Muscle</tissue>
    </source>
</reference>
<feature type="region of interest" description="Disordered" evidence="1">
    <location>
        <begin position="1"/>
        <end position="52"/>
    </location>
</feature>
<evidence type="ECO:0000259" key="2">
    <source>
        <dbReference type="Pfam" id="PF23175"/>
    </source>
</evidence>
<keyword evidence="4" id="KW-1185">Reference proteome</keyword>
<evidence type="ECO:0000313" key="4">
    <source>
        <dbReference type="Proteomes" id="UP001187315"/>
    </source>
</evidence>
<dbReference type="PANTHER" id="PTHR35254">
    <property type="entry name" value="STIMULATED BY RETINOIC ACID GENE 8 PROTEIN HOMOLOG"/>
    <property type="match status" value="1"/>
</dbReference>
<dbReference type="GO" id="GO:0005634">
    <property type="term" value="C:nucleus"/>
    <property type="evidence" value="ECO:0007669"/>
    <property type="project" value="TreeGrafter"/>
</dbReference>
<name>A0AA88MB76_TACVA</name>
<accession>A0AA88MB76</accession>
<organism evidence="3 4">
    <name type="scientific">Tachysurus vachellii</name>
    <name type="common">Darkbarbel catfish</name>
    <name type="synonym">Pelteobagrus vachellii</name>
    <dbReference type="NCBI Taxonomy" id="175792"/>
    <lineage>
        <taxon>Eukaryota</taxon>
        <taxon>Metazoa</taxon>
        <taxon>Chordata</taxon>
        <taxon>Craniata</taxon>
        <taxon>Vertebrata</taxon>
        <taxon>Euteleostomi</taxon>
        <taxon>Actinopterygii</taxon>
        <taxon>Neopterygii</taxon>
        <taxon>Teleostei</taxon>
        <taxon>Ostariophysi</taxon>
        <taxon>Siluriformes</taxon>
        <taxon>Bagridae</taxon>
        <taxon>Tachysurus</taxon>
    </lineage>
</organism>
<dbReference type="Pfam" id="PF23175">
    <property type="entry name" value="bHLH_STRA8"/>
    <property type="match status" value="1"/>
</dbReference>
<dbReference type="GO" id="GO:0090427">
    <property type="term" value="P:activation of meiosis"/>
    <property type="evidence" value="ECO:0007669"/>
    <property type="project" value="TreeGrafter"/>
</dbReference>
<feature type="domain" description="STRA8 bHLH" evidence="2">
    <location>
        <begin position="40"/>
        <end position="120"/>
    </location>
</feature>
<comment type="caution">
    <text evidence="3">The sequence shown here is derived from an EMBL/GenBank/DDBJ whole genome shotgun (WGS) entry which is preliminary data.</text>
</comment>
<dbReference type="PANTHER" id="PTHR35254:SF1">
    <property type="entry name" value="STIMULATED BY RETINOIC ACID GENE 8 PROTEIN HOMOLOG"/>
    <property type="match status" value="1"/>
</dbReference>
<feature type="compositionally biased region" description="Polar residues" evidence="1">
    <location>
        <begin position="181"/>
        <end position="190"/>
    </location>
</feature>
<dbReference type="GO" id="GO:0051321">
    <property type="term" value="P:meiotic cell cycle"/>
    <property type="evidence" value="ECO:0007669"/>
    <property type="project" value="InterPro"/>
</dbReference>
<gene>
    <name evidence="3" type="ORF">Q7C36_015835</name>
</gene>
<proteinExistence type="predicted"/>
<feature type="compositionally biased region" description="Basic and acidic residues" evidence="1">
    <location>
        <begin position="1"/>
        <end position="13"/>
    </location>
</feature>
<dbReference type="GO" id="GO:0071300">
    <property type="term" value="P:cellular response to retinoic acid"/>
    <property type="evidence" value="ECO:0007669"/>
    <property type="project" value="InterPro"/>
</dbReference>
<dbReference type="AlphaFoldDB" id="A0AA88MB76"/>
<dbReference type="InterPro" id="IPR057021">
    <property type="entry name" value="bHLH_STRA8"/>
</dbReference>
<sequence>MGLLRARQEEENKQGLQRGLTYKKTRQKERSMSCIGQEKQKDEGEQQTVRRRTLQTGHRDTLAGLFEELKNMVCPSSQSNHNCEASYNQRSPAKWKILDHAMGFLLEKEAYLSKLLALKEVYLDDDGGLKSLEDMREQYRSLYSRQSTLHISSHSCTACVPVVAEDHESSEVDSTGEDTDAQSQSSGTSVPNIQEFEGYLFFYSETIELLLRSGVLSPDQTGLPVVSEAISGLWSSLPPERREEAQQHALGQRSASWESQTEISASHLTSLDPSASYTVEEDLLQDAYDVVQRDMDTASVNRPAVLQSCDYEKLKQIYKDISGFIWNHVAQDQELPQLERAEFQDLPQASEYEEHLLMCSESFDDDF</sequence>